<organism evidence="1 2">
    <name type="scientific">Nocardia arthritidis</name>
    <dbReference type="NCBI Taxonomy" id="228602"/>
    <lineage>
        <taxon>Bacteria</taxon>
        <taxon>Bacillati</taxon>
        <taxon>Actinomycetota</taxon>
        <taxon>Actinomycetes</taxon>
        <taxon>Mycobacteriales</taxon>
        <taxon>Nocardiaceae</taxon>
        <taxon>Nocardia</taxon>
    </lineage>
</organism>
<dbReference type="Proteomes" id="UP000503540">
    <property type="component" value="Chromosome"/>
</dbReference>
<evidence type="ECO:0008006" key="3">
    <source>
        <dbReference type="Google" id="ProtNLM"/>
    </source>
</evidence>
<dbReference type="EMBL" id="CP046172">
    <property type="protein sequence ID" value="QIS11561.1"/>
    <property type="molecule type" value="Genomic_DNA"/>
</dbReference>
<dbReference type="SUPFAM" id="SSF141571">
    <property type="entry name" value="Pentapeptide repeat-like"/>
    <property type="match status" value="1"/>
</dbReference>
<protein>
    <recommendedName>
        <fullName evidence="3">Pentapeptide repeat-containing protein</fullName>
    </recommendedName>
</protein>
<reference evidence="1 2" key="1">
    <citation type="journal article" date="2019" name="ACS Chem. Biol.">
        <title>Identification and Mobilization of a Cryptic Antibiotic Biosynthesis Gene Locus from a Human-Pathogenic Nocardia Isolate.</title>
        <authorList>
            <person name="Herisse M."/>
            <person name="Ishida K."/>
            <person name="Porter J.L."/>
            <person name="Howden B."/>
            <person name="Hertweck C."/>
            <person name="Stinear T.P."/>
            <person name="Pidot S.J."/>
        </authorList>
    </citation>
    <scope>NUCLEOTIDE SEQUENCE [LARGE SCALE GENOMIC DNA]</scope>
    <source>
        <strain evidence="1 2">AUSMDU00012717</strain>
    </source>
</reference>
<sequence length="321" mass="35045">MRIATPVRQRSTGIRRLGRWIHAGVTWDGWLKLGAIATASGVLGGLWFTSHSLDATNRQLGVAEQAEVTNRFSKAVEQLDSDHLDTRIGAIYSLERIAHDSPADRSTVFDVLGAFVRTRAPNTPECSTLPPPHPNPDDLPRLAPDIQSAITVIGRRDTPSVGHVDLSRTCLKGADLRFADLRNVDLEFSSLVWADMRHANLQGATVHLANFHSAYMNGVNLEEARFEVVNFTAALMEDGNIRSAKMINCPLINAVFLGADLKGLEISFSDLSGADFAPEVNLEHSTAAKNLGQAKLEHVHYNNDTTWPKGFTPPENADPGL</sequence>
<name>A0A6G9YEA4_9NOCA</name>
<dbReference type="AlphaFoldDB" id="A0A6G9YEA4"/>
<dbReference type="PANTHER" id="PTHR14136">
    <property type="entry name" value="BTB_POZ DOMAIN-CONTAINING PROTEIN KCTD9"/>
    <property type="match status" value="1"/>
</dbReference>
<accession>A0A6G9YEA4</accession>
<evidence type="ECO:0000313" key="1">
    <source>
        <dbReference type="EMBL" id="QIS11561.1"/>
    </source>
</evidence>
<dbReference type="KEGG" id="nah:F5544_18435"/>
<gene>
    <name evidence="1" type="ORF">F5544_18435</name>
</gene>
<proteinExistence type="predicted"/>
<dbReference type="InterPro" id="IPR001646">
    <property type="entry name" value="5peptide_repeat"/>
</dbReference>
<dbReference type="Pfam" id="PF00805">
    <property type="entry name" value="Pentapeptide"/>
    <property type="match status" value="2"/>
</dbReference>
<dbReference type="PANTHER" id="PTHR14136:SF17">
    <property type="entry name" value="BTB_POZ DOMAIN-CONTAINING PROTEIN KCTD9"/>
    <property type="match status" value="1"/>
</dbReference>
<keyword evidence="2" id="KW-1185">Reference proteome</keyword>
<evidence type="ECO:0000313" key="2">
    <source>
        <dbReference type="Proteomes" id="UP000503540"/>
    </source>
</evidence>
<dbReference type="InterPro" id="IPR051082">
    <property type="entry name" value="Pentapeptide-BTB/POZ_domain"/>
</dbReference>
<dbReference type="Gene3D" id="2.160.20.80">
    <property type="entry name" value="E3 ubiquitin-protein ligase SopA"/>
    <property type="match status" value="1"/>
</dbReference>